<accession>A0A024Q952</accession>
<feature type="transmembrane region" description="Helical" evidence="2">
    <location>
        <begin position="12"/>
        <end position="36"/>
    </location>
</feature>
<evidence type="ECO:0000313" key="3">
    <source>
        <dbReference type="EMBL" id="CDQ38984.1"/>
    </source>
</evidence>
<dbReference type="GO" id="GO:0097311">
    <property type="term" value="C:bacterial biofilm matrix"/>
    <property type="evidence" value="ECO:0007669"/>
    <property type="project" value="InterPro"/>
</dbReference>
<gene>
    <name evidence="3" type="ORF">BN990_01264</name>
</gene>
<evidence type="ECO:0000313" key="4">
    <source>
        <dbReference type="Proteomes" id="UP000028875"/>
    </source>
</evidence>
<keyword evidence="2" id="KW-1133">Transmembrane helix</keyword>
<dbReference type="Proteomes" id="UP000028875">
    <property type="component" value="Unassembled WGS sequence"/>
</dbReference>
<organism evidence="3 4">
    <name type="scientific">Virgibacillus massiliensis</name>
    <dbReference type="NCBI Taxonomy" id="1462526"/>
    <lineage>
        <taxon>Bacteria</taxon>
        <taxon>Bacillati</taxon>
        <taxon>Bacillota</taxon>
        <taxon>Bacilli</taxon>
        <taxon>Bacillales</taxon>
        <taxon>Bacillaceae</taxon>
        <taxon>Virgibacillus</taxon>
    </lineage>
</organism>
<feature type="region of interest" description="Disordered" evidence="1">
    <location>
        <begin position="177"/>
        <end position="262"/>
    </location>
</feature>
<dbReference type="RefSeq" id="WP_038242949.1">
    <property type="nucleotide sequence ID" value="NZ_BNER01000003.1"/>
</dbReference>
<comment type="caution">
    <text evidence="3">The sequence shown here is derived from an EMBL/GenBank/DDBJ whole genome shotgun (WGS) entry which is preliminary data.</text>
</comment>
<dbReference type="InterPro" id="IPR023848">
    <property type="entry name" value="TasA"/>
</dbReference>
<keyword evidence="2" id="KW-0812">Transmembrane</keyword>
<dbReference type="eggNOG" id="ENOG50343J5">
    <property type="taxonomic scope" value="Bacteria"/>
</dbReference>
<evidence type="ECO:0000256" key="1">
    <source>
        <dbReference type="SAM" id="MobiDB-lite"/>
    </source>
</evidence>
<name>A0A024Q952_9BACI</name>
<dbReference type="AlphaFoldDB" id="A0A024Q952"/>
<reference evidence="3 4" key="1">
    <citation type="submission" date="2014-03" db="EMBL/GenBank/DDBJ databases">
        <authorList>
            <person name="Urmite Genomes U."/>
        </authorList>
    </citation>
    <scope>NUCLEOTIDE SEQUENCE [LARGE SCALE GENOMIC DNA]</scope>
    <source>
        <strain evidence="3 4">Vm-5</strain>
    </source>
</reference>
<feature type="compositionally biased region" description="Basic and acidic residues" evidence="1">
    <location>
        <begin position="177"/>
        <end position="214"/>
    </location>
</feature>
<feature type="compositionally biased region" description="Polar residues" evidence="1">
    <location>
        <begin position="215"/>
        <end position="228"/>
    </location>
</feature>
<dbReference type="NCBIfam" id="TIGR04087">
    <property type="entry name" value="YqxM_for_SipW"/>
    <property type="match status" value="1"/>
</dbReference>
<dbReference type="EMBL" id="CCDP010000001">
    <property type="protein sequence ID" value="CDQ38984.1"/>
    <property type="molecule type" value="Genomic_DNA"/>
</dbReference>
<evidence type="ECO:0000256" key="2">
    <source>
        <dbReference type="SAM" id="Phobius"/>
    </source>
</evidence>
<feature type="compositionally biased region" description="Basic and acidic residues" evidence="1">
    <location>
        <begin position="250"/>
        <end position="262"/>
    </location>
</feature>
<sequence>MRRSRLNKYKKKFFGWYLILKIVLLCYFIIFLGSYMTSSTTAHFNDREKMSGIIELDNWEKTPEPQNNVLLTFINSHTQKNKSCDSTMLKTKIRNDGQGDMLKSATYNVFYAEQGTPRKHGERVNLEKDKGSVTALKRTEVTELTVTVSRPGIYQFSVIQADGQTTWSEKIIVQCQKKSDQHGESQERKKEIDKDKSSTENPIEEKGNEKEQDSKSNPSTEQQPTSPEKQAETSNDKKIQNQGKQPSEAADLKEKEANKEED</sequence>
<dbReference type="STRING" id="1462526.BN990_01264"/>
<protein>
    <submittedName>
        <fullName evidence="3">YqxM protein</fullName>
    </submittedName>
</protein>
<feature type="compositionally biased region" description="Basic and acidic residues" evidence="1">
    <location>
        <begin position="229"/>
        <end position="239"/>
    </location>
</feature>
<proteinExistence type="predicted"/>
<keyword evidence="4" id="KW-1185">Reference proteome</keyword>
<keyword evidence="2" id="KW-0472">Membrane</keyword>
<reference evidence="4" key="2">
    <citation type="submission" date="2014-05" db="EMBL/GenBank/DDBJ databases">
        <title>Draft genome sequence of Virgibacillus massiliensis Vm-5.</title>
        <authorList>
            <person name="Khelaifia S."/>
            <person name="Croce O."/>
            <person name="Lagier J.C."/>
            <person name="Raoult D."/>
        </authorList>
    </citation>
    <scope>NUCLEOTIDE SEQUENCE [LARGE SCALE GENOMIC DNA]</scope>
    <source>
        <strain evidence="4">Vm-5</strain>
    </source>
</reference>